<dbReference type="Proteomes" id="UP000297703">
    <property type="component" value="Unassembled WGS sequence"/>
</dbReference>
<name>A0A4D9DF10_9SAUR</name>
<keyword evidence="3" id="KW-1185">Reference proteome</keyword>
<comment type="caution">
    <text evidence="2">The sequence shown here is derived from an EMBL/GenBank/DDBJ whole genome shotgun (WGS) entry which is preliminary data.</text>
</comment>
<feature type="region of interest" description="Disordered" evidence="1">
    <location>
        <begin position="51"/>
        <end position="77"/>
    </location>
</feature>
<sequence length="114" mass="12681">MEASRRDVVILSLMQTGTLMMGYLRARSEASAAASARRGWAFLQALERRLKEAEEEDEEEEEEEEAGNESPEEARATVPILTVKAFEGLQSHRDESLRALCCVYALPGSYQVSA</sequence>
<evidence type="ECO:0000313" key="3">
    <source>
        <dbReference type="Proteomes" id="UP000297703"/>
    </source>
</evidence>
<evidence type="ECO:0000313" key="2">
    <source>
        <dbReference type="EMBL" id="TFJ95890.1"/>
    </source>
</evidence>
<reference evidence="2 3" key="2">
    <citation type="submission" date="2019-04" db="EMBL/GenBank/DDBJ databases">
        <title>The genome sequence of big-headed turtle.</title>
        <authorList>
            <person name="Gong S."/>
        </authorList>
    </citation>
    <scope>NUCLEOTIDE SEQUENCE [LARGE SCALE GENOMIC DNA]</scope>
    <source>
        <strain evidence="2">DO16091913</strain>
        <tissue evidence="2">Muscle</tissue>
    </source>
</reference>
<feature type="compositionally biased region" description="Acidic residues" evidence="1">
    <location>
        <begin position="53"/>
        <end position="71"/>
    </location>
</feature>
<reference evidence="2 3" key="1">
    <citation type="submission" date="2019-04" db="EMBL/GenBank/DDBJ databases">
        <title>Draft genome of the big-headed turtle Platysternon megacephalum.</title>
        <authorList>
            <person name="Gong S."/>
        </authorList>
    </citation>
    <scope>NUCLEOTIDE SEQUENCE [LARGE SCALE GENOMIC DNA]</scope>
    <source>
        <strain evidence="2">DO16091913</strain>
        <tissue evidence="2">Muscle</tissue>
    </source>
</reference>
<gene>
    <name evidence="2" type="ORF">DR999_PMT22385</name>
</gene>
<accession>A0A4D9DF10</accession>
<protein>
    <submittedName>
        <fullName evidence="2">Fumarate hydratase</fullName>
    </submittedName>
</protein>
<evidence type="ECO:0000256" key="1">
    <source>
        <dbReference type="SAM" id="MobiDB-lite"/>
    </source>
</evidence>
<dbReference type="EMBL" id="QXTE01001034">
    <property type="protein sequence ID" value="TFJ95890.1"/>
    <property type="molecule type" value="Genomic_DNA"/>
</dbReference>
<organism evidence="2 3">
    <name type="scientific">Platysternon megacephalum</name>
    <name type="common">big-headed turtle</name>
    <dbReference type="NCBI Taxonomy" id="55544"/>
    <lineage>
        <taxon>Eukaryota</taxon>
        <taxon>Metazoa</taxon>
        <taxon>Chordata</taxon>
        <taxon>Craniata</taxon>
        <taxon>Vertebrata</taxon>
        <taxon>Euteleostomi</taxon>
        <taxon>Archelosauria</taxon>
        <taxon>Testudinata</taxon>
        <taxon>Testudines</taxon>
        <taxon>Cryptodira</taxon>
        <taxon>Durocryptodira</taxon>
        <taxon>Testudinoidea</taxon>
        <taxon>Platysternidae</taxon>
        <taxon>Platysternon</taxon>
    </lineage>
</organism>
<proteinExistence type="predicted"/>
<dbReference type="AlphaFoldDB" id="A0A4D9DF10"/>